<keyword evidence="3" id="KW-1185">Reference proteome</keyword>
<reference evidence="2 3" key="1">
    <citation type="submission" date="2021-06" db="EMBL/GenBank/DDBJ databases">
        <authorList>
            <person name="Grouzdev D.S."/>
            <person name="Koziaeva V."/>
        </authorList>
    </citation>
    <scope>NUCLEOTIDE SEQUENCE [LARGE SCALE GENOMIC DNA]</scope>
    <source>
        <strain evidence="2 3">22</strain>
    </source>
</reference>
<dbReference type="PANTHER" id="PTHR36558">
    <property type="entry name" value="GLR1098 PROTEIN"/>
    <property type="match status" value="1"/>
</dbReference>
<evidence type="ECO:0000259" key="1">
    <source>
        <dbReference type="Pfam" id="PF05685"/>
    </source>
</evidence>
<dbReference type="InterPro" id="IPR011335">
    <property type="entry name" value="Restrct_endonuc-II-like"/>
</dbReference>
<dbReference type="EMBL" id="JAHHZF010000008">
    <property type="protein sequence ID" value="MBT9291047.1"/>
    <property type="molecule type" value="Genomic_DNA"/>
</dbReference>
<accession>A0A947GDP7</accession>
<proteinExistence type="predicted"/>
<dbReference type="GO" id="GO:0004519">
    <property type="term" value="F:endonuclease activity"/>
    <property type="evidence" value="ECO:0007669"/>
    <property type="project" value="UniProtKB-KW"/>
</dbReference>
<dbReference type="SUPFAM" id="SSF52980">
    <property type="entry name" value="Restriction endonuclease-like"/>
    <property type="match status" value="1"/>
</dbReference>
<gene>
    <name evidence="2" type="ORF">KL771_16395</name>
</gene>
<dbReference type="Gene3D" id="3.90.1570.10">
    <property type="entry name" value="tt1808, chain A"/>
    <property type="match status" value="1"/>
</dbReference>
<dbReference type="AlphaFoldDB" id="A0A947GDP7"/>
<keyword evidence="2" id="KW-0378">Hydrolase</keyword>
<sequence>MAEAVEQERPITLAEFERRAADAADGLRLELVDGRIVMMSNPTETHEQIVSNLGAPLKLAMDDRNCRTSLGGMRVQANDDLGRFDGCRPDIVVRCGPRGDRTWITDPVVVVEVLSPSTMDVDRGRKLWF</sequence>
<comment type="caution">
    <text evidence="2">The sequence shown here is derived from an EMBL/GenBank/DDBJ whole genome shotgun (WGS) entry which is preliminary data.</text>
</comment>
<evidence type="ECO:0000313" key="2">
    <source>
        <dbReference type="EMBL" id="MBT9291047.1"/>
    </source>
</evidence>
<feature type="domain" description="Putative restriction endonuclease" evidence="1">
    <location>
        <begin position="14"/>
        <end position="128"/>
    </location>
</feature>
<dbReference type="RefSeq" id="WP_261969626.1">
    <property type="nucleotide sequence ID" value="NZ_JAHHZF010000008.1"/>
</dbReference>
<dbReference type="Proteomes" id="UP000766595">
    <property type="component" value="Unassembled WGS sequence"/>
</dbReference>
<dbReference type="PANTHER" id="PTHR36558:SF1">
    <property type="entry name" value="RESTRICTION ENDONUCLEASE DOMAIN-CONTAINING PROTEIN-RELATED"/>
    <property type="match status" value="1"/>
</dbReference>
<protein>
    <submittedName>
        <fullName evidence="2">Uma2 family endonuclease</fullName>
    </submittedName>
</protein>
<dbReference type="InterPro" id="IPR012296">
    <property type="entry name" value="Nuclease_put_TT1808"/>
</dbReference>
<dbReference type="InterPro" id="IPR008538">
    <property type="entry name" value="Uma2"/>
</dbReference>
<organism evidence="2 3">
    <name type="scientific">Prosthecodimorpha staleyi</name>
    <dbReference type="NCBI Taxonomy" id="2840188"/>
    <lineage>
        <taxon>Bacteria</taxon>
        <taxon>Pseudomonadati</taxon>
        <taxon>Pseudomonadota</taxon>
        <taxon>Alphaproteobacteria</taxon>
        <taxon>Hyphomicrobiales</taxon>
        <taxon>Ancalomicrobiaceae</taxon>
        <taxon>Prosthecodimorpha</taxon>
    </lineage>
</organism>
<dbReference type="CDD" id="cd06260">
    <property type="entry name" value="DUF820-like"/>
    <property type="match status" value="1"/>
</dbReference>
<name>A0A947GDP7_9HYPH</name>
<keyword evidence="2" id="KW-0540">Nuclease</keyword>
<evidence type="ECO:0000313" key="3">
    <source>
        <dbReference type="Proteomes" id="UP000766595"/>
    </source>
</evidence>
<dbReference type="Pfam" id="PF05685">
    <property type="entry name" value="Uma2"/>
    <property type="match status" value="1"/>
</dbReference>
<keyword evidence="2" id="KW-0255">Endonuclease</keyword>